<reference evidence="5" key="1">
    <citation type="submission" date="2025-08" db="UniProtKB">
        <authorList>
            <consortium name="Ensembl"/>
        </authorList>
    </citation>
    <scope>IDENTIFICATION</scope>
</reference>
<dbReference type="GO" id="GO:0007165">
    <property type="term" value="P:signal transduction"/>
    <property type="evidence" value="ECO:0007669"/>
    <property type="project" value="TreeGrafter"/>
</dbReference>
<evidence type="ECO:0000256" key="3">
    <source>
        <dbReference type="SAM" id="MobiDB-lite"/>
    </source>
</evidence>
<feature type="region of interest" description="Disordered" evidence="3">
    <location>
        <begin position="82"/>
        <end position="195"/>
    </location>
</feature>
<sequence>MALPLPQDTALKWASPSQSPEEHRRVVMLEKKAEESFGFEIQTYGLHHQDRNSVEMFTFVCRVHDGSPAEAAGLKAGEHILGEPGGTPAAGTSTPEAVCTLGSRGHHHRGERAERGGHPAPGDRGDHQELRQCTPARHSLRDVHPEGRAGGPAAVPEGEQGLAGVTGGWGPLSGVLTPHPPHSKPSTRSGGSFAR</sequence>
<protein>
    <recommendedName>
        <fullName evidence="4">PDZ domain-containing protein</fullName>
    </recommendedName>
</protein>
<keyword evidence="2" id="KW-0963">Cytoplasm</keyword>
<dbReference type="PROSITE" id="PS50106">
    <property type="entry name" value="PDZ"/>
    <property type="match status" value="1"/>
</dbReference>
<name>A0A8C0VNW9_CYACU</name>
<evidence type="ECO:0000259" key="4">
    <source>
        <dbReference type="PROSITE" id="PS50106"/>
    </source>
</evidence>
<feature type="compositionally biased region" description="Basic and acidic residues" evidence="3">
    <location>
        <begin position="111"/>
        <end position="130"/>
    </location>
</feature>
<dbReference type="AlphaFoldDB" id="A0A8C0VNW9"/>
<dbReference type="PANTHER" id="PTHR15963">
    <property type="entry name" value="GENERAL RECEPTOR FOR PHOSPHOINOSITIDES 1-ASSOCIATED SCAFFOLD PROTEIN-RELATED"/>
    <property type="match status" value="1"/>
</dbReference>
<dbReference type="SUPFAM" id="SSF50156">
    <property type="entry name" value="PDZ domain-like"/>
    <property type="match status" value="1"/>
</dbReference>
<dbReference type="InterPro" id="IPR001478">
    <property type="entry name" value="PDZ"/>
</dbReference>
<dbReference type="InterPro" id="IPR052122">
    <property type="entry name" value="Intracell_Traff_Signaling_Reg"/>
</dbReference>
<evidence type="ECO:0000256" key="2">
    <source>
        <dbReference type="ARBA" id="ARBA00022490"/>
    </source>
</evidence>
<feature type="compositionally biased region" description="Polar residues" evidence="3">
    <location>
        <begin position="184"/>
        <end position="195"/>
    </location>
</feature>
<organism evidence="5 6">
    <name type="scientific">Cyanistes caeruleus</name>
    <name type="common">Eurasian blue tit</name>
    <name type="synonym">Parus caeruleus</name>
    <dbReference type="NCBI Taxonomy" id="156563"/>
    <lineage>
        <taxon>Eukaryota</taxon>
        <taxon>Metazoa</taxon>
        <taxon>Chordata</taxon>
        <taxon>Craniata</taxon>
        <taxon>Vertebrata</taxon>
        <taxon>Euteleostomi</taxon>
        <taxon>Archelosauria</taxon>
        <taxon>Archosauria</taxon>
        <taxon>Dinosauria</taxon>
        <taxon>Saurischia</taxon>
        <taxon>Theropoda</taxon>
        <taxon>Coelurosauria</taxon>
        <taxon>Aves</taxon>
        <taxon>Neognathae</taxon>
        <taxon>Neoaves</taxon>
        <taxon>Telluraves</taxon>
        <taxon>Australaves</taxon>
        <taxon>Passeriformes</taxon>
        <taxon>Paridae</taxon>
        <taxon>Cyanistes</taxon>
    </lineage>
</organism>
<dbReference type="GO" id="GO:0005737">
    <property type="term" value="C:cytoplasm"/>
    <property type="evidence" value="ECO:0007669"/>
    <property type="project" value="UniProtKB-SubCell"/>
</dbReference>
<dbReference type="GO" id="GO:0005886">
    <property type="term" value="C:plasma membrane"/>
    <property type="evidence" value="ECO:0007669"/>
    <property type="project" value="TreeGrafter"/>
</dbReference>
<dbReference type="Ensembl" id="ENSCCET00000038031.1">
    <property type="protein sequence ID" value="ENSCCEP00000025504.1"/>
    <property type="gene ID" value="ENSCCEG00000022505.1"/>
</dbReference>
<dbReference type="InterPro" id="IPR036034">
    <property type="entry name" value="PDZ_sf"/>
</dbReference>
<comment type="subcellular location">
    <subcellularLocation>
        <location evidence="1">Cytoplasm</location>
    </subcellularLocation>
</comment>
<dbReference type="Gene3D" id="2.30.42.10">
    <property type="match status" value="1"/>
</dbReference>
<evidence type="ECO:0000256" key="1">
    <source>
        <dbReference type="ARBA" id="ARBA00004496"/>
    </source>
</evidence>
<feature type="region of interest" description="Disordered" evidence="3">
    <location>
        <begin position="1"/>
        <end position="22"/>
    </location>
</feature>
<reference evidence="5" key="2">
    <citation type="submission" date="2025-09" db="UniProtKB">
        <authorList>
            <consortium name="Ensembl"/>
        </authorList>
    </citation>
    <scope>IDENTIFICATION</scope>
</reference>
<feature type="domain" description="PDZ" evidence="4">
    <location>
        <begin position="26"/>
        <end position="101"/>
    </location>
</feature>
<accession>A0A8C0VNW9</accession>
<evidence type="ECO:0000313" key="6">
    <source>
        <dbReference type="Proteomes" id="UP000694410"/>
    </source>
</evidence>
<dbReference type="Pfam" id="PF00595">
    <property type="entry name" value="PDZ"/>
    <property type="match status" value="1"/>
</dbReference>
<evidence type="ECO:0000313" key="5">
    <source>
        <dbReference type="Ensembl" id="ENSCCEP00000025504.1"/>
    </source>
</evidence>
<proteinExistence type="predicted"/>
<dbReference type="Proteomes" id="UP000694410">
    <property type="component" value="Unplaced"/>
</dbReference>
<keyword evidence="6" id="KW-1185">Reference proteome</keyword>
<dbReference type="PANTHER" id="PTHR15963:SF3">
    <property type="entry name" value="PROTEIN TAMALIN"/>
    <property type="match status" value="1"/>
</dbReference>